<dbReference type="PANTHER" id="PTHR46393">
    <property type="entry name" value="SUSHI DOMAIN-CONTAINING PROTEIN"/>
    <property type="match status" value="1"/>
</dbReference>
<evidence type="ECO:0000256" key="5">
    <source>
        <dbReference type="ARBA" id="ARBA00023180"/>
    </source>
</evidence>
<evidence type="ECO:0000313" key="9">
    <source>
        <dbReference type="EMBL" id="CAA64795.1"/>
    </source>
</evidence>
<feature type="compositionally biased region" description="Polar residues" evidence="7">
    <location>
        <begin position="118"/>
        <end position="148"/>
    </location>
</feature>
<dbReference type="Pfam" id="PF00084">
    <property type="entry name" value="Sushi"/>
    <property type="match status" value="1"/>
</dbReference>
<dbReference type="EMBL" id="X95549">
    <property type="protein sequence ID" value="CAA64795.1"/>
    <property type="molecule type" value="Genomic_DNA"/>
</dbReference>
<dbReference type="Gene3D" id="2.10.70.10">
    <property type="entry name" value="Complement Module, domain 1"/>
    <property type="match status" value="1"/>
</dbReference>
<organism evidence="9">
    <name type="scientific">Xenopus laevis</name>
    <name type="common">African clawed frog</name>
    <dbReference type="NCBI Taxonomy" id="8355"/>
    <lineage>
        <taxon>Eukaryota</taxon>
        <taxon>Metazoa</taxon>
        <taxon>Chordata</taxon>
        <taxon>Craniata</taxon>
        <taxon>Vertebrata</taxon>
        <taxon>Euteleostomi</taxon>
        <taxon>Amphibia</taxon>
        <taxon>Batrachia</taxon>
        <taxon>Anura</taxon>
        <taxon>Pipoidea</taxon>
        <taxon>Pipidae</taxon>
        <taxon>Xenopodinae</taxon>
        <taxon>Xenopus</taxon>
        <taxon>Xenopus</taxon>
    </lineage>
</organism>
<keyword evidence="2" id="KW-0732">Signal</keyword>
<dbReference type="PANTHER" id="PTHR46393:SF7">
    <property type="entry name" value="COMPLEMENT C2"/>
    <property type="match status" value="1"/>
</dbReference>
<protein>
    <submittedName>
        <fullName evidence="9">Integumentary mucin B.1</fullName>
    </submittedName>
</protein>
<keyword evidence="4 6" id="KW-1015">Disulfide bond</keyword>
<dbReference type="CDD" id="cd00033">
    <property type="entry name" value="CCP"/>
    <property type="match status" value="1"/>
</dbReference>
<sequence length="148" mass="15447">YHQEIKKGGCADPGIPMYGKRNGSSFLHGDVLTFECQASFELMGEKTIICQQNNQWSGNTPSCVLPSGKTTPAPTETTGETTPAPTETTVPLMSTSAPTETEETTPAPSETTVAVTALQISPTEKSTPAPTETTVPSGESTPAPSETT</sequence>
<evidence type="ECO:0000256" key="6">
    <source>
        <dbReference type="PROSITE-ProRule" id="PRU00302"/>
    </source>
</evidence>
<feature type="domain" description="Sushi" evidence="8">
    <location>
        <begin position="8"/>
        <end position="65"/>
    </location>
</feature>
<evidence type="ECO:0000256" key="4">
    <source>
        <dbReference type="ARBA" id="ARBA00023157"/>
    </source>
</evidence>
<dbReference type="SUPFAM" id="SSF57535">
    <property type="entry name" value="Complement control module/SCR domain"/>
    <property type="match status" value="1"/>
</dbReference>
<evidence type="ECO:0000256" key="1">
    <source>
        <dbReference type="ARBA" id="ARBA00022659"/>
    </source>
</evidence>
<dbReference type="SMART" id="SM00032">
    <property type="entry name" value="CCP"/>
    <property type="match status" value="1"/>
</dbReference>
<dbReference type="FunFam" id="2.10.70.10:FF:000002">
    <property type="entry name" value="CUB and Sushi multiple domains 3"/>
    <property type="match status" value="1"/>
</dbReference>
<dbReference type="AlphaFoldDB" id="Q91746"/>
<reference evidence="9" key="1">
    <citation type="journal article" date="1996" name="Glycoconj. J.">
        <title>Alternative splicing of repetitive units is responsible for the polydispersities of integumentary mucin B.1 (FIM-B.1) from Xenopus laevis.</title>
        <authorList>
            <person name="Joba W"/>
            <person name="Hoffmann W"/>
        </authorList>
    </citation>
    <scope>NUCLEOTIDE SEQUENCE</scope>
    <source>
        <tissue evidence="9">Liver</tissue>
    </source>
</reference>
<dbReference type="InterPro" id="IPR035976">
    <property type="entry name" value="Sushi/SCR/CCP_sf"/>
</dbReference>
<accession>Q91746</accession>
<gene>
    <name evidence="9" type="primary">FIM-B.1</name>
</gene>
<feature type="non-terminal residue" evidence="9">
    <location>
        <position position="148"/>
    </location>
</feature>
<evidence type="ECO:0000256" key="7">
    <source>
        <dbReference type="SAM" id="MobiDB-lite"/>
    </source>
</evidence>
<name>Q91746_XENLA</name>
<feature type="compositionally biased region" description="Low complexity" evidence="7">
    <location>
        <begin position="70"/>
        <end position="117"/>
    </location>
</feature>
<evidence type="ECO:0000259" key="8">
    <source>
        <dbReference type="PROSITE" id="PS50923"/>
    </source>
</evidence>
<keyword evidence="1 6" id="KW-0768">Sushi</keyword>
<keyword evidence="5" id="KW-0325">Glycoprotein</keyword>
<evidence type="ECO:0000256" key="3">
    <source>
        <dbReference type="ARBA" id="ARBA00022737"/>
    </source>
</evidence>
<evidence type="ECO:0000256" key="2">
    <source>
        <dbReference type="ARBA" id="ARBA00022729"/>
    </source>
</evidence>
<feature type="disulfide bond" evidence="6">
    <location>
        <begin position="36"/>
        <end position="63"/>
    </location>
</feature>
<keyword evidence="3" id="KW-0677">Repeat</keyword>
<proteinExistence type="predicted"/>
<feature type="region of interest" description="Disordered" evidence="7">
    <location>
        <begin position="57"/>
        <end position="148"/>
    </location>
</feature>
<comment type="caution">
    <text evidence="6">Lacks conserved residue(s) required for the propagation of feature annotation.</text>
</comment>
<dbReference type="InterPro" id="IPR000436">
    <property type="entry name" value="Sushi_SCR_CCP_dom"/>
</dbReference>
<dbReference type="PROSITE" id="PS50923">
    <property type="entry name" value="SUSHI"/>
    <property type="match status" value="1"/>
</dbReference>
<feature type="non-terminal residue" evidence="9">
    <location>
        <position position="1"/>
    </location>
</feature>